<evidence type="ECO:0000256" key="4">
    <source>
        <dbReference type="ARBA" id="ARBA00023136"/>
    </source>
</evidence>
<feature type="transmembrane region" description="Helical" evidence="5">
    <location>
        <begin position="245"/>
        <end position="264"/>
    </location>
</feature>
<name>A0A6J5UXI7_PRUAR</name>
<dbReference type="Proteomes" id="UP000507222">
    <property type="component" value="Unassembled WGS sequence"/>
</dbReference>
<evidence type="ECO:0008006" key="8">
    <source>
        <dbReference type="Google" id="ProtNLM"/>
    </source>
</evidence>
<sequence>MEGNFGRLLSDYLANMLYLHLVSQTSSPLLCFAGFHIVSRVALNIGDHCKPMIFPFGAVLCVSNFASAMQNSVPAITFLMALALRLERINITRKDGLAKVMGTIASLGGATVITLHQGLPLLNQTQPIQGRTPLTEEMSSSTDMQNWKWGCIYLLGHCVAWASWMVFQYPAKLTLTSFTCFFGLIQFLAIAVFVETEFENWKIQSGEELFTILYAYSGPVFVAVFQPLQTTLGAVMATLVLGDQLYSGGIIGALLIMLGLYSVLWG</sequence>
<feature type="transmembrane region" description="Helical" evidence="5">
    <location>
        <begin position="57"/>
        <end position="84"/>
    </location>
</feature>
<evidence type="ECO:0000256" key="3">
    <source>
        <dbReference type="ARBA" id="ARBA00022989"/>
    </source>
</evidence>
<evidence type="ECO:0000313" key="7">
    <source>
        <dbReference type="Proteomes" id="UP000507222"/>
    </source>
</evidence>
<gene>
    <name evidence="6" type="ORF">CURHAP_LOCUS34383</name>
</gene>
<dbReference type="SUPFAM" id="SSF103481">
    <property type="entry name" value="Multidrug resistance efflux transporter EmrE"/>
    <property type="match status" value="1"/>
</dbReference>
<feature type="transmembrane region" description="Helical" evidence="5">
    <location>
        <begin position="12"/>
        <end position="37"/>
    </location>
</feature>
<organism evidence="6 7">
    <name type="scientific">Prunus armeniaca</name>
    <name type="common">Apricot</name>
    <name type="synonym">Armeniaca vulgaris</name>
    <dbReference type="NCBI Taxonomy" id="36596"/>
    <lineage>
        <taxon>Eukaryota</taxon>
        <taxon>Viridiplantae</taxon>
        <taxon>Streptophyta</taxon>
        <taxon>Embryophyta</taxon>
        <taxon>Tracheophyta</taxon>
        <taxon>Spermatophyta</taxon>
        <taxon>Magnoliopsida</taxon>
        <taxon>eudicotyledons</taxon>
        <taxon>Gunneridae</taxon>
        <taxon>Pentapetalae</taxon>
        <taxon>rosids</taxon>
        <taxon>fabids</taxon>
        <taxon>Rosales</taxon>
        <taxon>Rosaceae</taxon>
        <taxon>Amygdaloideae</taxon>
        <taxon>Amygdaleae</taxon>
        <taxon>Prunus</taxon>
    </lineage>
</organism>
<reference evidence="6 7" key="1">
    <citation type="submission" date="2020-05" db="EMBL/GenBank/DDBJ databases">
        <authorList>
            <person name="Campoy J."/>
            <person name="Schneeberger K."/>
            <person name="Spophaly S."/>
        </authorList>
    </citation>
    <scope>NUCLEOTIDE SEQUENCE [LARGE SCALE GENOMIC DNA]</scope>
    <source>
        <strain evidence="6">PruArmRojPasFocal</strain>
    </source>
</reference>
<dbReference type="InterPro" id="IPR030184">
    <property type="entry name" value="WAT1-related"/>
</dbReference>
<keyword evidence="2 5" id="KW-0812">Transmembrane</keyword>
<feature type="transmembrane region" description="Helical" evidence="5">
    <location>
        <begin position="173"/>
        <end position="194"/>
    </location>
</feature>
<dbReference type="EMBL" id="CAEKDK010000005">
    <property type="protein sequence ID" value="CAB4281340.1"/>
    <property type="molecule type" value="Genomic_DNA"/>
</dbReference>
<dbReference type="AlphaFoldDB" id="A0A6J5UXI7"/>
<keyword evidence="3 5" id="KW-1133">Transmembrane helix</keyword>
<dbReference type="InterPro" id="IPR037185">
    <property type="entry name" value="EmrE-like"/>
</dbReference>
<proteinExistence type="predicted"/>
<protein>
    <recommendedName>
        <fullName evidence="8">WAT1-related protein</fullName>
    </recommendedName>
</protein>
<keyword evidence="4 5" id="KW-0472">Membrane</keyword>
<feature type="transmembrane region" description="Helical" evidence="5">
    <location>
        <begin position="147"/>
        <end position="167"/>
    </location>
</feature>
<comment type="subcellular location">
    <subcellularLocation>
        <location evidence="1">Membrane</location>
        <topology evidence="1">Multi-pass membrane protein</topology>
    </subcellularLocation>
</comment>
<evidence type="ECO:0000256" key="5">
    <source>
        <dbReference type="SAM" id="Phobius"/>
    </source>
</evidence>
<dbReference type="PANTHER" id="PTHR31218">
    <property type="entry name" value="WAT1-RELATED PROTEIN"/>
    <property type="match status" value="1"/>
</dbReference>
<evidence type="ECO:0000256" key="1">
    <source>
        <dbReference type="ARBA" id="ARBA00004141"/>
    </source>
</evidence>
<dbReference type="GO" id="GO:0016020">
    <property type="term" value="C:membrane"/>
    <property type="evidence" value="ECO:0007669"/>
    <property type="project" value="InterPro"/>
</dbReference>
<accession>A0A6J5UXI7</accession>
<dbReference type="GO" id="GO:0022857">
    <property type="term" value="F:transmembrane transporter activity"/>
    <property type="evidence" value="ECO:0007669"/>
    <property type="project" value="InterPro"/>
</dbReference>
<evidence type="ECO:0000256" key="2">
    <source>
        <dbReference type="ARBA" id="ARBA00022692"/>
    </source>
</evidence>
<feature type="transmembrane region" description="Helical" evidence="5">
    <location>
        <begin position="206"/>
        <end position="225"/>
    </location>
</feature>
<evidence type="ECO:0000313" key="6">
    <source>
        <dbReference type="EMBL" id="CAB4281340.1"/>
    </source>
</evidence>